<name>Q24QX3_DESHY</name>
<accession>Q24QX3</accession>
<reference evidence="1 2" key="1">
    <citation type="journal article" date="2006" name="J. Bacteriol.">
        <title>Complete genome sequence of the dehalorespiring bacterium Desulfitobacterium hafniense Y51 and comparison with Dehalococcoides ethenogenes 195.</title>
        <authorList>
            <person name="Nonaka H."/>
            <person name="Keresztes G."/>
            <person name="Shinoda Y."/>
            <person name="Ikenaga Y."/>
            <person name="Abe M."/>
            <person name="Naito K."/>
            <person name="Inatomi K."/>
            <person name="Furukawa K."/>
            <person name="Inui M."/>
            <person name="Yukawa H."/>
        </authorList>
    </citation>
    <scope>NUCLEOTIDE SEQUENCE [LARGE SCALE GENOMIC DNA]</scope>
    <source>
        <strain evidence="1 2">Y51</strain>
    </source>
</reference>
<dbReference type="Proteomes" id="UP000001946">
    <property type="component" value="Chromosome"/>
</dbReference>
<sequence length="127" mass="13340">MKGVRNMAERNILAYFNTVEQAEVIANRIKDLGITDVQIDRIHKFSEGTADHLMNPLTGQIGSLADLTLGSGGGDAGPLIAADTSASGMSDGGGTAVSGRDVLLAAIVDESQFEQLRQEIRAQDGLI</sequence>
<dbReference type="AlphaFoldDB" id="Q24QX3"/>
<evidence type="ECO:0000313" key="1">
    <source>
        <dbReference type="EMBL" id="BAE85569.1"/>
    </source>
</evidence>
<protein>
    <submittedName>
        <fullName evidence="1">Uncharacterized protein</fullName>
    </submittedName>
</protein>
<gene>
    <name evidence="1" type="ordered locus">DSY3780</name>
</gene>
<dbReference type="HOGENOM" id="CLU_134920_0_0_9"/>
<organism evidence="1 2">
    <name type="scientific">Desulfitobacterium hafniense (strain Y51)</name>
    <dbReference type="NCBI Taxonomy" id="138119"/>
    <lineage>
        <taxon>Bacteria</taxon>
        <taxon>Bacillati</taxon>
        <taxon>Bacillota</taxon>
        <taxon>Clostridia</taxon>
        <taxon>Eubacteriales</taxon>
        <taxon>Desulfitobacteriaceae</taxon>
        <taxon>Desulfitobacterium</taxon>
    </lineage>
</organism>
<dbReference type="eggNOG" id="ENOG5032VE6">
    <property type="taxonomic scope" value="Bacteria"/>
</dbReference>
<evidence type="ECO:0000313" key="2">
    <source>
        <dbReference type="Proteomes" id="UP000001946"/>
    </source>
</evidence>
<dbReference type="KEGG" id="dsy:DSY3780"/>
<keyword evidence="2" id="KW-1185">Reference proteome</keyword>
<proteinExistence type="predicted"/>
<dbReference type="EMBL" id="AP008230">
    <property type="protein sequence ID" value="BAE85569.1"/>
    <property type="molecule type" value="Genomic_DNA"/>
</dbReference>